<dbReference type="Bgee" id="ENSPPAG00000000076">
    <property type="expression patterns" value="Expressed in cerebellum and 6 other cell types or tissues"/>
</dbReference>
<accession>A0A2R8Z9F2</accession>
<feature type="region of interest" description="Disordered" evidence="1">
    <location>
        <begin position="173"/>
        <end position="214"/>
    </location>
</feature>
<feature type="compositionally biased region" description="Basic residues" evidence="1">
    <location>
        <begin position="84"/>
        <end position="100"/>
    </location>
</feature>
<evidence type="ECO:0000313" key="2">
    <source>
        <dbReference type="Ensembl" id="ENSPPAP00000000034.1"/>
    </source>
</evidence>
<evidence type="ECO:0000256" key="1">
    <source>
        <dbReference type="SAM" id="MobiDB-lite"/>
    </source>
</evidence>
<keyword evidence="3" id="KW-1185">Reference proteome</keyword>
<evidence type="ECO:0000313" key="3">
    <source>
        <dbReference type="Proteomes" id="UP000240080"/>
    </source>
</evidence>
<protein>
    <submittedName>
        <fullName evidence="2">Uncharacterized protein</fullName>
    </submittedName>
</protein>
<organism evidence="2 3">
    <name type="scientific">Pan paniscus</name>
    <name type="common">Pygmy chimpanzee</name>
    <name type="synonym">Bonobo</name>
    <dbReference type="NCBI Taxonomy" id="9597"/>
    <lineage>
        <taxon>Eukaryota</taxon>
        <taxon>Metazoa</taxon>
        <taxon>Chordata</taxon>
        <taxon>Craniata</taxon>
        <taxon>Vertebrata</taxon>
        <taxon>Euteleostomi</taxon>
        <taxon>Mammalia</taxon>
        <taxon>Eutheria</taxon>
        <taxon>Euarchontoglires</taxon>
        <taxon>Primates</taxon>
        <taxon>Haplorrhini</taxon>
        <taxon>Catarrhini</taxon>
        <taxon>Hominidae</taxon>
        <taxon>Pan</taxon>
    </lineage>
</organism>
<dbReference type="Ensembl" id="ENSPPAT00000000081.1">
    <property type="protein sequence ID" value="ENSPPAP00000000034.1"/>
    <property type="gene ID" value="ENSPPAG00000000076.1"/>
</dbReference>
<dbReference type="GeneTree" id="ENSGT00910000148683"/>
<proteinExistence type="predicted"/>
<dbReference type="AlphaFoldDB" id="A0A2R8Z9F2"/>
<sequence>MPPFPRGLKTHYVDLVPGSVRRWPRLWGWSMLPTHSSGKWGPRHRGSAPTAAPGALVFWEGLGVCTRRPRPGTSPGAGSQGHRVCGKHCGGRAGHRRVSRQRLQAGLSQSRRRGITSRTGVLSPTAAFSSRSGRGSQQNGLREAGLGQVGGAPPCMTATVGAFRRLTAVGASGEKRGGTAVSSGGAASDWHPGTGPVQRRHLQRAGQPGAGACT</sequence>
<reference evidence="2" key="2">
    <citation type="submission" date="2025-09" db="UniProtKB">
        <authorList>
            <consortium name="Ensembl"/>
        </authorList>
    </citation>
    <scope>IDENTIFICATION</scope>
</reference>
<name>A0A2R8Z9F2_PANPA</name>
<feature type="compositionally biased region" description="Low complexity" evidence="1">
    <location>
        <begin position="129"/>
        <end position="138"/>
    </location>
</feature>
<feature type="region of interest" description="Disordered" evidence="1">
    <location>
        <begin position="69"/>
        <end position="152"/>
    </location>
</feature>
<feature type="compositionally biased region" description="Low complexity" evidence="1">
    <location>
        <begin position="178"/>
        <end position="188"/>
    </location>
</feature>
<dbReference type="Proteomes" id="UP000240080">
    <property type="component" value="Unplaced"/>
</dbReference>
<reference evidence="2" key="1">
    <citation type="submission" date="2025-08" db="UniProtKB">
        <authorList>
            <consortium name="Ensembl"/>
        </authorList>
    </citation>
    <scope>IDENTIFICATION</scope>
</reference>
<feature type="compositionally biased region" description="Polar residues" evidence="1">
    <location>
        <begin position="116"/>
        <end position="128"/>
    </location>
</feature>
<dbReference type="OMA" id="STEACAW"/>